<protein>
    <submittedName>
        <fullName evidence="2">(apollo) hypothetical protein</fullName>
    </submittedName>
</protein>
<dbReference type="OrthoDB" id="551431at2759"/>
<accession>A0A8S3WPX9</accession>
<organism evidence="2 3">
    <name type="scientific">Parnassius apollo</name>
    <name type="common">Apollo butterfly</name>
    <name type="synonym">Papilio apollo</name>
    <dbReference type="NCBI Taxonomy" id="110799"/>
    <lineage>
        <taxon>Eukaryota</taxon>
        <taxon>Metazoa</taxon>
        <taxon>Ecdysozoa</taxon>
        <taxon>Arthropoda</taxon>
        <taxon>Hexapoda</taxon>
        <taxon>Insecta</taxon>
        <taxon>Pterygota</taxon>
        <taxon>Neoptera</taxon>
        <taxon>Endopterygota</taxon>
        <taxon>Lepidoptera</taxon>
        <taxon>Glossata</taxon>
        <taxon>Ditrysia</taxon>
        <taxon>Papilionoidea</taxon>
        <taxon>Papilionidae</taxon>
        <taxon>Parnassiinae</taxon>
        <taxon>Parnassini</taxon>
        <taxon>Parnassius</taxon>
        <taxon>Parnassius</taxon>
    </lineage>
</organism>
<feature type="region of interest" description="Disordered" evidence="1">
    <location>
        <begin position="1"/>
        <end position="24"/>
    </location>
</feature>
<evidence type="ECO:0000256" key="1">
    <source>
        <dbReference type="SAM" id="MobiDB-lite"/>
    </source>
</evidence>
<evidence type="ECO:0000313" key="2">
    <source>
        <dbReference type="EMBL" id="CAG4974816.1"/>
    </source>
</evidence>
<evidence type="ECO:0000313" key="3">
    <source>
        <dbReference type="Proteomes" id="UP000691718"/>
    </source>
</evidence>
<dbReference type="AlphaFoldDB" id="A0A8S3WPX9"/>
<comment type="caution">
    <text evidence="2">The sequence shown here is derived from an EMBL/GenBank/DDBJ whole genome shotgun (WGS) entry which is preliminary data.</text>
</comment>
<sequence>MSQQEIDGDGFQIVTSKRRTKNKQTKIPRKEVEFIKPENYIDVEASYQRVLTAVDEIKESDYFSDVRKAG</sequence>
<dbReference type="EMBL" id="CAJQZP010000644">
    <property type="protein sequence ID" value="CAG4974816.1"/>
    <property type="molecule type" value="Genomic_DNA"/>
</dbReference>
<proteinExistence type="predicted"/>
<name>A0A8S3WPX9_PARAO</name>
<reference evidence="2" key="1">
    <citation type="submission" date="2021-04" db="EMBL/GenBank/DDBJ databases">
        <authorList>
            <person name="Tunstrom K."/>
        </authorList>
    </citation>
    <scope>NUCLEOTIDE SEQUENCE</scope>
</reference>
<keyword evidence="3" id="KW-1185">Reference proteome</keyword>
<gene>
    <name evidence="2" type="ORF">PAPOLLO_LOCUS8989</name>
</gene>
<dbReference type="Proteomes" id="UP000691718">
    <property type="component" value="Unassembled WGS sequence"/>
</dbReference>